<keyword evidence="2 5" id="KW-0645">Protease</keyword>
<dbReference type="PANTHER" id="PTHR43806">
    <property type="entry name" value="PEPTIDASE S8"/>
    <property type="match status" value="1"/>
</dbReference>
<dbReference type="AlphaFoldDB" id="A0A1Y1X359"/>
<keyword evidence="4 5" id="KW-0720">Serine protease</keyword>
<reference evidence="8 9" key="1">
    <citation type="submission" date="2016-08" db="EMBL/GenBank/DDBJ databases">
        <title>A Parts List for Fungal Cellulosomes Revealed by Comparative Genomics.</title>
        <authorList>
            <consortium name="DOE Joint Genome Institute"/>
            <person name="Haitjema C.H."/>
            <person name="Gilmore S.P."/>
            <person name="Henske J.K."/>
            <person name="Solomon K.V."/>
            <person name="De Groot R."/>
            <person name="Kuo A."/>
            <person name="Mondo S.J."/>
            <person name="Salamov A.A."/>
            <person name="Labutti K."/>
            <person name="Zhao Z."/>
            <person name="Chiniquy J."/>
            <person name="Barry K."/>
            <person name="Brewer H.M."/>
            <person name="Purvine S.O."/>
            <person name="Wright A.T."/>
            <person name="Boxma B."/>
            <person name="Van Alen T."/>
            <person name="Hackstein J.H."/>
            <person name="Baker S.E."/>
            <person name="Grigoriev I.V."/>
            <person name="O'Malley M.A."/>
        </authorList>
    </citation>
    <scope>NUCLEOTIDE SEQUENCE [LARGE SCALE GENOMIC DNA]</scope>
    <source>
        <strain evidence="8 9">S4</strain>
    </source>
</reference>
<feature type="active site" description="Charge relay system" evidence="5">
    <location>
        <position position="510"/>
    </location>
</feature>
<organism evidence="8 9">
    <name type="scientific">Anaeromyces robustus</name>
    <dbReference type="NCBI Taxonomy" id="1754192"/>
    <lineage>
        <taxon>Eukaryota</taxon>
        <taxon>Fungi</taxon>
        <taxon>Fungi incertae sedis</taxon>
        <taxon>Chytridiomycota</taxon>
        <taxon>Chytridiomycota incertae sedis</taxon>
        <taxon>Neocallimastigomycetes</taxon>
        <taxon>Neocallimastigales</taxon>
        <taxon>Neocallimastigaceae</taxon>
        <taxon>Anaeromyces</taxon>
    </lineage>
</organism>
<accession>A0A1Y1X359</accession>
<evidence type="ECO:0000256" key="1">
    <source>
        <dbReference type="ARBA" id="ARBA00011073"/>
    </source>
</evidence>
<dbReference type="InterPro" id="IPR023828">
    <property type="entry name" value="Peptidase_S8_Ser-AS"/>
</dbReference>
<sequence length="888" mass="99096">MNSTHLIFVAFIAFNAFINALAENAYYIISIKRNDNDKNFDDESDTVQTQIVELVNDRMNEIYEIIENNMDSYRLENGKMDEKLNEITLNSLKKRHYNKLVKFNFINKSRPVDISINDKYKRSINSTDLALEYISIDSDLIGYICPVLNYYTIKAYLTDDVIDKVLNLENVISCEKDVDIGNSESVNLQELYNKRNNNKNGYSSNGINANVGENGKYYNISMIKEETNWLGVSVQEQSASNNQNYLSHLSLISQSKYYPLNTNSFDYNYYYPESAGQGIDLFFIDEGIDLTYDSSDFNTYDGSSYQRTITCDARFYDGEMKEVEKEKYCSITNKSNYDVSHGIAVASVAAGTLYGVAKKANIHMLATNFKYMDVLKALDHVKLNGLSHKTIISISRGGWNDYSVTLQNKITELTKAGIIIFTSAGNSNENCCVVKGNNIVKYYSYYDNVIVVGATTENYNHDIKDAYAFSGYSNFGDCVDIYAPGEGYYPSKTPVMNINGHSADIMTGTSIATPIVAGVAATIMSEHPDINFTYELMLKTLIDFSLKDVLTDILSYDTPNRFVNNGKKLVFSPTNYYNGCNIGSPIKTCTYGCCSKYGTCIDPSDDIYDLCYIGRGCQSEFGDCHETEAIDFIPEPTPTIINNDITPPSYNSKTTSFLYPPKNVQTDTGKLSTITSTSNNVSSISIISISKKDPTYSTKHVHTYTSTTKTIPMSISSTTKTTLMTITFTTKTIPIITTSTTKIIPLSTTSTTSTTITSTTSTTKTIPISTTSDTSITSTTITSTTSTTKTIPISTTITSTASTTENISTITTNTLITSTISIASLIPQPTEFSGNFDCFSCEKFDWDCKQKMSNACYQELNNCWQKPWHENQFEECSVFNEICSKIWN</sequence>
<proteinExistence type="inferred from homology"/>
<evidence type="ECO:0000256" key="3">
    <source>
        <dbReference type="ARBA" id="ARBA00022801"/>
    </source>
</evidence>
<evidence type="ECO:0000256" key="6">
    <source>
        <dbReference type="SAM" id="SignalP"/>
    </source>
</evidence>
<evidence type="ECO:0000256" key="2">
    <source>
        <dbReference type="ARBA" id="ARBA00022670"/>
    </source>
</evidence>
<feature type="signal peptide" evidence="6">
    <location>
        <begin position="1"/>
        <end position="22"/>
    </location>
</feature>
<keyword evidence="3 5" id="KW-0378">Hydrolase</keyword>
<evidence type="ECO:0000256" key="4">
    <source>
        <dbReference type="ARBA" id="ARBA00022825"/>
    </source>
</evidence>
<dbReference type="InterPro" id="IPR000209">
    <property type="entry name" value="Peptidase_S8/S53_dom"/>
</dbReference>
<gene>
    <name evidence="8" type="ORF">BCR32DRAFT_327776</name>
</gene>
<dbReference type="PRINTS" id="PR00723">
    <property type="entry name" value="SUBTILISIN"/>
</dbReference>
<dbReference type="STRING" id="1754192.A0A1Y1X359"/>
<dbReference type="GO" id="GO:0006508">
    <property type="term" value="P:proteolysis"/>
    <property type="evidence" value="ECO:0007669"/>
    <property type="project" value="UniProtKB-KW"/>
</dbReference>
<feature type="chain" id="PRO_5011009577" evidence="6">
    <location>
        <begin position="23"/>
        <end position="888"/>
    </location>
</feature>
<dbReference type="PANTHER" id="PTHR43806:SF11">
    <property type="entry name" value="CEREVISIN-RELATED"/>
    <property type="match status" value="1"/>
</dbReference>
<name>A0A1Y1X359_9FUNG</name>
<dbReference type="PROSITE" id="PS00138">
    <property type="entry name" value="SUBTILASE_SER"/>
    <property type="match status" value="1"/>
</dbReference>
<evidence type="ECO:0000256" key="5">
    <source>
        <dbReference type="PROSITE-ProRule" id="PRU01240"/>
    </source>
</evidence>
<dbReference type="InterPro" id="IPR050131">
    <property type="entry name" value="Peptidase_S8_subtilisin-like"/>
</dbReference>
<dbReference type="Gene3D" id="3.40.50.200">
    <property type="entry name" value="Peptidase S8/S53 domain"/>
    <property type="match status" value="1"/>
</dbReference>
<comment type="similarity">
    <text evidence="1 5">Belongs to the peptidase S8 family.</text>
</comment>
<dbReference type="PROSITE" id="PS51892">
    <property type="entry name" value="SUBTILASE"/>
    <property type="match status" value="1"/>
</dbReference>
<dbReference type="InterPro" id="IPR036852">
    <property type="entry name" value="Peptidase_S8/S53_dom_sf"/>
</dbReference>
<reference evidence="8 9" key="2">
    <citation type="submission" date="2016-08" db="EMBL/GenBank/DDBJ databases">
        <title>Pervasive Adenine N6-methylation of Active Genes in Fungi.</title>
        <authorList>
            <consortium name="DOE Joint Genome Institute"/>
            <person name="Mondo S.J."/>
            <person name="Dannebaum R.O."/>
            <person name="Kuo R.C."/>
            <person name="Labutti K."/>
            <person name="Haridas S."/>
            <person name="Kuo A."/>
            <person name="Salamov A."/>
            <person name="Ahrendt S.R."/>
            <person name="Lipzen A."/>
            <person name="Sullivan W."/>
            <person name="Andreopoulos W.B."/>
            <person name="Clum A."/>
            <person name="Lindquist E."/>
            <person name="Daum C."/>
            <person name="Ramamoorthy G.K."/>
            <person name="Gryganskyi A."/>
            <person name="Culley D."/>
            <person name="Magnuson J.K."/>
            <person name="James T.Y."/>
            <person name="O'Malley M.A."/>
            <person name="Stajich J.E."/>
            <person name="Spatafora J.W."/>
            <person name="Visel A."/>
            <person name="Grigoriev I.V."/>
        </authorList>
    </citation>
    <scope>NUCLEOTIDE SEQUENCE [LARGE SCALE GENOMIC DNA]</scope>
    <source>
        <strain evidence="8 9">S4</strain>
    </source>
</reference>
<feature type="domain" description="Peptidase S8/S53" evidence="7">
    <location>
        <begin position="284"/>
        <end position="535"/>
    </location>
</feature>
<dbReference type="Proteomes" id="UP000193944">
    <property type="component" value="Unassembled WGS sequence"/>
</dbReference>
<dbReference type="OrthoDB" id="19448at2759"/>
<dbReference type="GO" id="GO:0004252">
    <property type="term" value="F:serine-type endopeptidase activity"/>
    <property type="evidence" value="ECO:0007669"/>
    <property type="project" value="UniProtKB-UniRule"/>
</dbReference>
<dbReference type="InterPro" id="IPR015500">
    <property type="entry name" value="Peptidase_S8_subtilisin-rel"/>
</dbReference>
<dbReference type="SUPFAM" id="SSF52743">
    <property type="entry name" value="Subtilisin-like"/>
    <property type="match status" value="1"/>
</dbReference>
<keyword evidence="9" id="KW-1185">Reference proteome</keyword>
<protein>
    <submittedName>
        <fullName evidence="8">Subtilisin-like protein</fullName>
    </submittedName>
</protein>
<evidence type="ECO:0000313" key="8">
    <source>
        <dbReference type="EMBL" id="ORX80250.1"/>
    </source>
</evidence>
<dbReference type="Pfam" id="PF00082">
    <property type="entry name" value="Peptidase_S8"/>
    <property type="match status" value="1"/>
</dbReference>
<feature type="active site" description="Charge relay system" evidence="5">
    <location>
        <position position="341"/>
    </location>
</feature>
<feature type="active site" description="Charge relay system" evidence="5">
    <location>
        <position position="285"/>
    </location>
</feature>
<comment type="caution">
    <text evidence="8">The sequence shown here is derived from an EMBL/GenBank/DDBJ whole genome shotgun (WGS) entry which is preliminary data.</text>
</comment>
<evidence type="ECO:0000313" key="9">
    <source>
        <dbReference type="Proteomes" id="UP000193944"/>
    </source>
</evidence>
<dbReference type="GO" id="GO:0005615">
    <property type="term" value="C:extracellular space"/>
    <property type="evidence" value="ECO:0007669"/>
    <property type="project" value="TreeGrafter"/>
</dbReference>
<keyword evidence="6" id="KW-0732">Signal</keyword>
<dbReference type="EMBL" id="MCFG01000151">
    <property type="protein sequence ID" value="ORX80250.1"/>
    <property type="molecule type" value="Genomic_DNA"/>
</dbReference>
<evidence type="ECO:0000259" key="7">
    <source>
        <dbReference type="Pfam" id="PF00082"/>
    </source>
</evidence>